<reference evidence="1" key="1">
    <citation type="submission" date="2023-07" db="EMBL/GenBank/DDBJ databases">
        <title>Fictibacillus sp. isolated from freshwater pond.</title>
        <authorList>
            <person name="Kirdat K."/>
            <person name="Bhat A."/>
            <person name="Mourya A."/>
            <person name="Yadav A."/>
        </authorList>
    </citation>
    <scope>NUCLEOTIDE SEQUENCE</scope>
    <source>
        <strain evidence="1">NE201</strain>
    </source>
</reference>
<dbReference type="Pfam" id="PF09388">
    <property type="entry name" value="SpoOE-like"/>
    <property type="match status" value="1"/>
</dbReference>
<proteinExistence type="predicted"/>
<dbReference type="InterPro" id="IPR036638">
    <property type="entry name" value="HLH_DNA-bd_sf"/>
</dbReference>
<dbReference type="RefSeq" id="WP_301165079.1">
    <property type="nucleotide sequence ID" value="NZ_JAUHTR010000002.1"/>
</dbReference>
<evidence type="ECO:0000313" key="1">
    <source>
        <dbReference type="EMBL" id="MDN4524024.1"/>
    </source>
</evidence>
<organism evidence="1 2">
    <name type="scientific">Fictibacillus fluitans</name>
    <dbReference type="NCBI Taxonomy" id="3058422"/>
    <lineage>
        <taxon>Bacteria</taxon>
        <taxon>Bacillati</taxon>
        <taxon>Bacillota</taxon>
        <taxon>Bacilli</taxon>
        <taxon>Bacillales</taxon>
        <taxon>Fictibacillaceae</taxon>
        <taxon>Fictibacillus</taxon>
    </lineage>
</organism>
<dbReference type="Proteomes" id="UP001172721">
    <property type="component" value="Unassembled WGS sequence"/>
</dbReference>
<dbReference type="EMBL" id="JAUHTR010000002">
    <property type="protein sequence ID" value="MDN4524024.1"/>
    <property type="molecule type" value="Genomic_DNA"/>
</dbReference>
<dbReference type="SUPFAM" id="SSF140500">
    <property type="entry name" value="BAS1536-like"/>
    <property type="match status" value="1"/>
</dbReference>
<evidence type="ECO:0000313" key="2">
    <source>
        <dbReference type="Proteomes" id="UP001172721"/>
    </source>
</evidence>
<dbReference type="Gene3D" id="4.10.280.10">
    <property type="entry name" value="Helix-loop-helix DNA-binding domain"/>
    <property type="match status" value="1"/>
</dbReference>
<gene>
    <name evidence="1" type="ORF">QYB97_06040</name>
</gene>
<name>A0ABT8HTC7_9BACL</name>
<dbReference type="InterPro" id="IPR018540">
    <property type="entry name" value="Spo0E-like"/>
</dbReference>
<keyword evidence="2" id="KW-1185">Reference proteome</keyword>
<accession>A0ABT8HTC7</accession>
<dbReference type="InterPro" id="IPR037208">
    <property type="entry name" value="Spo0E-like_sf"/>
</dbReference>
<sequence>MKIEPPHCHSCLECQTLWKELEKKREMMIETGMLEGFRSEKTIKTSTELDELLNQLTAHYLSVVEKR</sequence>
<protein>
    <submittedName>
        <fullName evidence="1">Aspartyl-phosphate phosphatase Spo0E family protein</fullName>
    </submittedName>
</protein>
<comment type="caution">
    <text evidence="1">The sequence shown here is derived from an EMBL/GenBank/DDBJ whole genome shotgun (WGS) entry which is preliminary data.</text>
</comment>